<comment type="caution">
    <text evidence="1">The sequence shown here is derived from an EMBL/GenBank/DDBJ whole genome shotgun (WGS) entry which is preliminary data.</text>
</comment>
<protein>
    <submittedName>
        <fullName evidence="1">Uncharacterized protein</fullName>
    </submittedName>
</protein>
<dbReference type="Proteomes" id="UP001341840">
    <property type="component" value="Unassembled WGS sequence"/>
</dbReference>
<evidence type="ECO:0000313" key="1">
    <source>
        <dbReference type="EMBL" id="MED6213129.1"/>
    </source>
</evidence>
<gene>
    <name evidence="1" type="ORF">PIB30_090251</name>
</gene>
<name>A0ABU6YT06_9FABA</name>
<keyword evidence="2" id="KW-1185">Reference proteome</keyword>
<reference evidence="1 2" key="1">
    <citation type="journal article" date="2023" name="Plants (Basel)">
        <title>Bridging the Gap: Combining Genomics and Transcriptomics Approaches to Understand Stylosanthes scabra, an Orphan Legume from the Brazilian Caatinga.</title>
        <authorList>
            <person name="Ferreira-Neto J.R.C."/>
            <person name="da Silva M.D."/>
            <person name="Binneck E."/>
            <person name="de Melo N.F."/>
            <person name="da Silva R.H."/>
            <person name="de Melo A.L.T.M."/>
            <person name="Pandolfi V."/>
            <person name="Bustamante F.O."/>
            <person name="Brasileiro-Vidal A.C."/>
            <person name="Benko-Iseppon A.M."/>
        </authorList>
    </citation>
    <scope>NUCLEOTIDE SEQUENCE [LARGE SCALE GENOMIC DNA]</scope>
    <source>
        <tissue evidence="1">Leaves</tissue>
    </source>
</reference>
<organism evidence="1 2">
    <name type="scientific">Stylosanthes scabra</name>
    <dbReference type="NCBI Taxonomy" id="79078"/>
    <lineage>
        <taxon>Eukaryota</taxon>
        <taxon>Viridiplantae</taxon>
        <taxon>Streptophyta</taxon>
        <taxon>Embryophyta</taxon>
        <taxon>Tracheophyta</taxon>
        <taxon>Spermatophyta</taxon>
        <taxon>Magnoliopsida</taxon>
        <taxon>eudicotyledons</taxon>
        <taxon>Gunneridae</taxon>
        <taxon>Pentapetalae</taxon>
        <taxon>rosids</taxon>
        <taxon>fabids</taxon>
        <taxon>Fabales</taxon>
        <taxon>Fabaceae</taxon>
        <taxon>Papilionoideae</taxon>
        <taxon>50 kb inversion clade</taxon>
        <taxon>dalbergioids sensu lato</taxon>
        <taxon>Dalbergieae</taxon>
        <taxon>Pterocarpus clade</taxon>
        <taxon>Stylosanthes</taxon>
    </lineage>
</organism>
<dbReference type="EMBL" id="JASCZI010243387">
    <property type="protein sequence ID" value="MED6213129.1"/>
    <property type="molecule type" value="Genomic_DNA"/>
</dbReference>
<proteinExistence type="predicted"/>
<sequence length="174" mass="19258">MLRERKDPSLKREREGIAGALPPSLFLPCWPLGSAGFGSSKEMKNTKLSHFQVRTVVSELSSPLLSTPETTTGVLRTSDRWRNIVATGVHCRIGVLRVLKSFRYKELTVLGAYGNRRVICGGGFGNISEGIDSCLGRIDSHDSGLKENVILGLQSRFSHCPNRFKFSQRARILV</sequence>
<evidence type="ECO:0000313" key="2">
    <source>
        <dbReference type="Proteomes" id="UP001341840"/>
    </source>
</evidence>
<accession>A0ABU6YT06</accession>